<proteinExistence type="predicted"/>
<sequence>MPRRRPQRPRGGAHDITPVIDGLSARALSEIARLERTRNHLWPGDVATALRLWRDCVQSPARGQWHAYEFGNDHWDCCGDPFEARMLLDSVLHALAREAARELRRLVDRLDARWIPPERDVG</sequence>
<accession>A0A5N8XEV5</accession>
<dbReference type="EMBL" id="VJZC01000054">
    <property type="protein sequence ID" value="MPY57734.1"/>
    <property type="molecule type" value="Genomic_DNA"/>
</dbReference>
<protein>
    <submittedName>
        <fullName evidence="1">Uncharacterized protein</fullName>
    </submittedName>
</protein>
<dbReference type="AlphaFoldDB" id="A0A5N8XEV5"/>
<dbReference type="RefSeq" id="WP_152771323.1">
    <property type="nucleotide sequence ID" value="NZ_VJZC01000054.1"/>
</dbReference>
<evidence type="ECO:0000313" key="2">
    <source>
        <dbReference type="Proteomes" id="UP000400924"/>
    </source>
</evidence>
<keyword evidence="2" id="KW-1185">Reference proteome</keyword>
<evidence type="ECO:0000313" key="1">
    <source>
        <dbReference type="EMBL" id="MPY57734.1"/>
    </source>
</evidence>
<dbReference type="OrthoDB" id="3637176at2"/>
<dbReference type="Proteomes" id="UP000400924">
    <property type="component" value="Unassembled WGS sequence"/>
</dbReference>
<name>A0A5N8XEV5_9ACTN</name>
<reference evidence="1 2" key="1">
    <citation type="submission" date="2019-07" db="EMBL/GenBank/DDBJ databases">
        <title>New species of Amycolatopsis and Streptomyces.</title>
        <authorList>
            <person name="Duangmal K."/>
            <person name="Teo W.F.A."/>
            <person name="Lipun K."/>
        </authorList>
    </citation>
    <scope>NUCLEOTIDE SEQUENCE [LARGE SCALE GENOMIC DNA]</scope>
    <source>
        <strain evidence="1 2">NBRC 106415</strain>
    </source>
</reference>
<organism evidence="1 2">
    <name type="scientific">Streptomyces spongiae</name>
    <dbReference type="NCBI Taxonomy" id="565072"/>
    <lineage>
        <taxon>Bacteria</taxon>
        <taxon>Bacillati</taxon>
        <taxon>Actinomycetota</taxon>
        <taxon>Actinomycetes</taxon>
        <taxon>Kitasatosporales</taxon>
        <taxon>Streptomycetaceae</taxon>
        <taxon>Streptomyces</taxon>
    </lineage>
</organism>
<comment type="caution">
    <text evidence="1">The sequence shown here is derived from an EMBL/GenBank/DDBJ whole genome shotgun (WGS) entry which is preliminary data.</text>
</comment>
<gene>
    <name evidence="1" type="ORF">FNH08_11305</name>
</gene>